<dbReference type="CDD" id="cd05466">
    <property type="entry name" value="PBP2_LTTR_substrate"/>
    <property type="match status" value="1"/>
</dbReference>
<dbReference type="InterPro" id="IPR005119">
    <property type="entry name" value="LysR_subst-bd"/>
</dbReference>
<name>A0A1H9MGJ1_9LACO</name>
<dbReference type="Proteomes" id="UP000182818">
    <property type="component" value="Unassembled WGS sequence"/>
</dbReference>
<evidence type="ECO:0000256" key="2">
    <source>
        <dbReference type="ARBA" id="ARBA00023015"/>
    </source>
</evidence>
<gene>
    <name evidence="6" type="ORF">SAMN04487973_10336</name>
</gene>
<evidence type="ECO:0000256" key="4">
    <source>
        <dbReference type="ARBA" id="ARBA00023163"/>
    </source>
</evidence>
<reference evidence="6 7" key="1">
    <citation type="submission" date="2016-10" db="EMBL/GenBank/DDBJ databases">
        <authorList>
            <person name="Varghese N."/>
            <person name="Submissions S."/>
        </authorList>
    </citation>
    <scope>NUCLEOTIDE SEQUENCE [LARGE SCALE GENOMIC DNA]</scope>
    <source>
        <strain evidence="6 7">CGMCC 1.3889</strain>
    </source>
</reference>
<feature type="domain" description="HTH lysR-type" evidence="5">
    <location>
        <begin position="1"/>
        <end position="58"/>
    </location>
</feature>
<dbReference type="SUPFAM" id="SSF53850">
    <property type="entry name" value="Periplasmic binding protein-like II"/>
    <property type="match status" value="1"/>
</dbReference>
<keyword evidence="2" id="KW-0805">Transcription regulation</keyword>
<dbReference type="Gene3D" id="3.40.190.290">
    <property type="match status" value="1"/>
</dbReference>
<dbReference type="EMBL" id="FOGK01000003">
    <property type="protein sequence ID" value="SER22587.1"/>
    <property type="molecule type" value="Genomic_DNA"/>
</dbReference>
<dbReference type="InterPro" id="IPR036390">
    <property type="entry name" value="WH_DNA-bd_sf"/>
</dbReference>
<comment type="similarity">
    <text evidence="1">Belongs to the LysR transcriptional regulatory family.</text>
</comment>
<evidence type="ECO:0000259" key="5">
    <source>
        <dbReference type="PROSITE" id="PS50931"/>
    </source>
</evidence>
<dbReference type="Pfam" id="PF00126">
    <property type="entry name" value="HTH_1"/>
    <property type="match status" value="1"/>
</dbReference>
<dbReference type="GO" id="GO:0003677">
    <property type="term" value="F:DNA binding"/>
    <property type="evidence" value="ECO:0007669"/>
    <property type="project" value="UniProtKB-KW"/>
</dbReference>
<evidence type="ECO:0000313" key="7">
    <source>
        <dbReference type="Proteomes" id="UP000182818"/>
    </source>
</evidence>
<dbReference type="Gene3D" id="3.40.190.10">
    <property type="entry name" value="Periplasmic binding protein-like II"/>
    <property type="match status" value="1"/>
</dbReference>
<dbReference type="GeneID" id="76042678"/>
<accession>A0A1H9MGJ1</accession>
<comment type="caution">
    <text evidence="6">The sequence shown here is derived from an EMBL/GenBank/DDBJ whole genome shotgun (WGS) entry which is preliminary data.</text>
</comment>
<evidence type="ECO:0000256" key="1">
    <source>
        <dbReference type="ARBA" id="ARBA00009437"/>
    </source>
</evidence>
<keyword evidence="3 6" id="KW-0238">DNA-binding</keyword>
<evidence type="ECO:0000313" key="6">
    <source>
        <dbReference type="EMBL" id="SER22587.1"/>
    </source>
</evidence>
<dbReference type="InterPro" id="IPR036388">
    <property type="entry name" value="WH-like_DNA-bd_sf"/>
</dbReference>
<evidence type="ECO:0000256" key="3">
    <source>
        <dbReference type="ARBA" id="ARBA00023125"/>
    </source>
</evidence>
<dbReference type="PANTHER" id="PTHR30126">
    <property type="entry name" value="HTH-TYPE TRANSCRIPTIONAL REGULATOR"/>
    <property type="match status" value="1"/>
</dbReference>
<keyword evidence="4" id="KW-0804">Transcription</keyword>
<dbReference type="SUPFAM" id="SSF46785">
    <property type="entry name" value="Winged helix' DNA-binding domain"/>
    <property type="match status" value="1"/>
</dbReference>
<keyword evidence="7" id="KW-1185">Reference proteome</keyword>
<organism evidence="6 7">
    <name type="scientific">Pediococcus ethanolidurans</name>
    <dbReference type="NCBI Taxonomy" id="319653"/>
    <lineage>
        <taxon>Bacteria</taxon>
        <taxon>Bacillati</taxon>
        <taxon>Bacillota</taxon>
        <taxon>Bacilli</taxon>
        <taxon>Lactobacillales</taxon>
        <taxon>Lactobacillaceae</taxon>
        <taxon>Pediococcus</taxon>
    </lineage>
</organism>
<sequence length="288" mass="33074">MEIRHLMTFKTITETHSFSKTAKLLGYTQSTVSMQIRALEEDLGTKVVLYQDREVKITDIGQQLLPIIEKTLTDFATLKNWPQQHQNYGTLRIAAPESLSVSMIMPYIKMFTQHNPLVSIQLQNATCLHNEELLENKKVDVAFMMWPSQPSQDLKDFDLGLQDMVLVQSTKAQKYDDLLNDKTTTFIINEPECSYRNQFETTMWQRHQRKFKTMSLPSIAAIVTAVENGLGFSYLPRKMVQASLDSGTLVETPTDIENHIHAHLLVRKEALKTEMMTNFITCFRPLIG</sequence>
<protein>
    <submittedName>
        <fullName evidence="6">DNA-binding transcriptional regulator, LysR family</fullName>
    </submittedName>
</protein>
<dbReference type="Pfam" id="PF03466">
    <property type="entry name" value="LysR_substrate"/>
    <property type="match status" value="1"/>
</dbReference>
<dbReference type="InterPro" id="IPR000847">
    <property type="entry name" value="LysR_HTH_N"/>
</dbReference>
<dbReference type="PANTHER" id="PTHR30126:SF40">
    <property type="entry name" value="HTH-TYPE TRANSCRIPTIONAL REGULATOR GLTR"/>
    <property type="match status" value="1"/>
</dbReference>
<dbReference type="Gene3D" id="1.10.10.10">
    <property type="entry name" value="Winged helix-like DNA-binding domain superfamily/Winged helix DNA-binding domain"/>
    <property type="match status" value="1"/>
</dbReference>
<proteinExistence type="inferred from homology"/>
<dbReference type="RefSeq" id="WP_074693844.1">
    <property type="nucleotide sequence ID" value="NZ_BJYP01000007.1"/>
</dbReference>
<dbReference type="PROSITE" id="PS50931">
    <property type="entry name" value="HTH_LYSR"/>
    <property type="match status" value="1"/>
</dbReference>